<dbReference type="Pfam" id="PF05635">
    <property type="entry name" value="23S_rRNA_IVP"/>
    <property type="match status" value="1"/>
</dbReference>
<organism evidence="1 2">
    <name type="scientific">Candidatus Desulfaltia bathyphila</name>
    <dbReference type="NCBI Taxonomy" id="2841697"/>
    <lineage>
        <taxon>Bacteria</taxon>
        <taxon>Pseudomonadati</taxon>
        <taxon>Thermodesulfobacteriota</taxon>
        <taxon>Desulfobacteria</taxon>
        <taxon>Desulfobacterales</taxon>
        <taxon>Desulfobacterales incertae sedis</taxon>
        <taxon>Candidatus Desulfaltia</taxon>
    </lineage>
</organism>
<dbReference type="PANTHER" id="PTHR38471:SF2">
    <property type="entry name" value="FOUR HELIX BUNDLE PROTEIN"/>
    <property type="match status" value="1"/>
</dbReference>
<dbReference type="NCBIfam" id="TIGR02436">
    <property type="entry name" value="four helix bundle protein"/>
    <property type="match status" value="1"/>
</dbReference>
<reference evidence="1 2" key="1">
    <citation type="submission" date="2020-08" db="EMBL/GenBank/DDBJ databases">
        <title>Bridging the membrane lipid divide: bacteria of the FCB group superphylum have the potential to synthesize archaeal ether lipids.</title>
        <authorList>
            <person name="Villanueva L."/>
            <person name="Von Meijenfeldt F.A.B."/>
            <person name="Westbye A.B."/>
            <person name="Yadav S."/>
            <person name="Hopmans E.C."/>
            <person name="Dutilh B.E."/>
            <person name="Sinninghe Damste J.S."/>
        </authorList>
    </citation>
    <scope>NUCLEOTIDE SEQUENCE [LARGE SCALE GENOMIC DNA]</scope>
    <source>
        <strain evidence="1">NIOZ-UU82</strain>
    </source>
</reference>
<sequence length="126" mass="15030">MEKEVYQGYRDLKVFQMSYQLALEVHELTKAFPNEERFALTDQIRRSSRSIPANLAEGWKKRRYQKMFISKVIDAAGEAGETEVWLDFSKDLKYISENKHQELIKKYDEVNRMLFGMIDKAHKFCR</sequence>
<dbReference type="SUPFAM" id="SSF158446">
    <property type="entry name" value="IVS-encoded protein-like"/>
    <property type="match status" value="1"/>
</dbReference>
<name>A0A8J6N506_9BACT</name>
<gene>
    <name evidence="1" type="ORF">H8E80_05675</name>
</gene>
<comment type="caution">
    <text evidence="1">The sequence shown here is derived from an EMBL/GenBank/DDBJ whole genome shotgun (WGS) entry which is preliminary data.</text>
</comment>
<dbReference type="AlphaFoldDB" id="A0A8J6N506"/>
<dbReference type="Proteomes" id="UP000603545">
    <property type="component" value="Unassembled WGS sequence"/>
</dbReference>
<proteinExistence type="predicted"/>
<protein>
    <submittedName>
        <fullName evidence="1">Four helix bundle protein</fullName>
    </submittedName>
</protein>
<accession>A0A8J6N506</accession>
<dbReference type="CDD" id="cd16377">
    <property type="entry name" value="23S_rRNA_IVP_like"/>
    <property type="match status" value="1"/>
</dbReference>
<dbReference type="InterPro" id="IPR012657">
    <property type="entry name" value="23S_rRNA-intervening_sequence"/>
</dbReference>
<evidence type="ECO:0000313" key="1">
    <source>
        <dbReference type="EMBL" id="MBC8199520.1"/>
    </source>
</evidence>
<dbReference type="EMBL" id="JACNLL010000055">
    <property type="protein sequence ID" value="MBC8199520.1"/>
    <property type="molecule type" value="Genomic_DNA"/>
</dbReference>
<dbReference type="InterPro" id="IPR036583">
    <property type="entry name" value="23S_rRNA_IVS_sf"/>
</dbReference>
<dbReference type="PANTHER" id="PTHR38471">
    <property type="entry name" value="FOUR HELIX BUNDLE PROTEIN"/>
    <property type="match status" value="1"/>
</dbReference>
<dbReference type="Gene3D" id="1.20.1440.60">
    <property type="entry name" value="23S rRNA-intervening sequence"/>
    <property type="match status" value="1"/>
</dbReference>
<evidence type="ECO:0000313" key="2">
    <source>
        <dbReference type="Proteomes" id="UP000603545"/>
    </source>
</evidence>